<dbReference type="AlphaFoldDB" id="A0A163BCM5"/>
<dbReference type="Proteomes" id="UP000076715">
    <property type="component" value="Unassembled WGS sequence"/>
</dbReference>
<dbReference type="OrthoDB" id="758560at2"/>
<dbReference type="EMBL" id="LQRT01000006">
    <property type="protein sequence ID" value="KZS41257.1"/>
    <property type="molecule type" value="Genomic_DNA"/>
</dbReference>
<evidence type="ECO:0000259" key="1">
    <source>
        <dbReference type="PROSITE" id="PS51186"/>
    </source>
</evidence>
<keyword evidence="3" id="KW-1185">Reference proteome</keyword>
<protein>
    <submittedName>
        <fullName evidence="2">GNAT family acetyltransferase</fullName>
    </submittedName>
</protein>
<dbReference type="CDD" id="cd04301">
    <property type="entry name" value="NAT_SF"/>
    <property type="match status" value="1"/>
</dbReference>
<comment type="caution">
    <text evidence="2">The sequence shown here is derived from an EMBL/GenBank/DDBJ whole genome shotgun (WGS) entry which is preliminary data.</text>
</comment>
<dbReference type="RefSeq" id="WP_066312625.1">
    <property type="nucleotide sequence ID" value="NZ_CANLSS010000019.1"/>
</dbReference>
<dbReference type="STRING" id="1642818.AWE51_22910"/>
<name>A0A163BCM5_9FLAO</name>
<gene>
    <name evidence="2" type="ORF">AWE51_22910</name>
</gene>
<dbReference type="Gene3D" id="3.40.630.30">
    <property type="match status" value="1"/>
</dbReference>
<dbReference type="InterPro" id="IPR000182">
    <property type="entry name" value="GNAT_dom"/>
</dbReference>
<sequence>MNIENSTITDIDEIFRLYKIATAYQKSKETVVLWPKFQRELITQEITENHQWKIIIDNQIACIWATTFSDEQIWEEKNSDPAIYIHRIATNPDFRGHNFVTKIVEWAKEYAQKAHKKYIRLDTIGNNEKLIAHYKKSGFDFLGFFDLKNTQGLPEHYKQGPVCLFEINLTVSANE</sequence>
<feature type="domain" description="N-acetyltransferase" evidence="1">
    <location>
        <begin position="1"/>
        <end position="170"/>
    </location>
</feature>
<accession>A0A163BCM5</accession>
<proteinExistence type="predicted"/>
<dbReference type="Pfam" id="PF00583">
    <property type="entry name" value="Acetyltransf_1"/>
    <property type="match status" value="1"/>
</dbReference>
<evidence type="ECO:0000313" key="3">
    <source>
        <dbReference type="Proteomes" id="UP000076715"/>
    </source>
</evidence>
<dbReference type="PROSITE" id="PS51186">
    <property type="entry name" value="GNAT"/>
    <property type="match status" value="1"/>
</dbReference>
<dbReference type="GO" id="GO:0016747">
    <property type="term" value="F:acyltransferase activity, transferring groups other than amino-acyl groups"/>
    <property type="evidence" value="ECO:0007669"/>
    <property type="project" value="InterPro"/>
</dbReference>
<dbReference type="InterPro" id="IPR016181">
    <property type="entry name" value="Acyl_CoA_acyltransferase"/>
</dbReference>
<organism evidence="2 3">
    <name type="scientific">Aquimarina aggregata</name>
    <dbReference type="NCBI Taxonomy" id="1642818"/>
    <lineage>
        <taxon>Bacteria</taxon>
        <taxon>Pseudomonadati</taxon>
        <taxon>Bacteroidota</taxon>
        <taxon>Flavobacteriia</taxon>
        <taxon>Flavobacteriales</taxon>
        <taxon>Flavobacteriaceae</taxon>
        <taxon>Aquimarina</taxon>
    </lineage>
</organism>
<dbReference type="SUPFAM" id="SSF55729">
    <property type="entry name" value="Acyl-CoA N-acyltransferases (Nat)"/>
    <property type="match status" value="1"/>
</dbReference>
<reference evidence="2 3" key="1">
    <citation type="submission" date="2016-01" db="EMBL/GenBank/DDBJ databases">
        <title>The draft genome sequence of Aquimarina sp. RZW4-3-2.</title>
        <authorList>
            <person name="Wang Y."/>
        </authorList>
    </citation>
    <scope>NUCLEOTIDE SEQUENCE [LARGE SCALE GENOMIC DNA]</scope>
    <source>
        <strain evidence="2 3">RZW4-3-2</strain>
    </source>
</reference>
<evidence type="ECO:0000313" key="2">
    <source>
        <dbReference type="EMBL" id="KZS41257.1"/>
    </source>
</evidence>
<keyword evidence="2" id="KW-0808">Transferase</keyword>